<dbReference type="Pfam" id="PF07690">
    <property type="entry name" value="MFS_1"/>
    <property type="match status" value="1"/>
</dbReference>
<evidence type="ECO:0000256" key="2">
    <source>
        <dbReference type="ARBA" id="ARBA00022692"/>
    </source>
</evidence>
<dbReference type="PANTHER" id="PTHR11662">
    <property type="entry name" value="SOLUTE CARRIER FAMILY 17"/>
    <property type="match status" value="1"/>
</dbReference>
<keyword evidence="2" id="KW-0812">Transmembrane</keyword>
<evidence type="ECO:0000313" key="6">
    <source>
        <dbReference type="Proteomes" id="UP001234178"/>
    </source>
</evidence>
<dbReference type="InterPro" id="IPR011701">
    <property type="entry name" value="MFS"/>
</dbReference>
<reference evidence="5 6" key="1">
    <citation type="journal article" date="2023" name="Nucleic Acids Res.">
        <title>The hologenome of Daphnia magna reveals possible DNA methylation and microbiome-mediated evolution of the host genome.</title>
        <authorList>
            <person name="Chaturvedi A."/>
            <person name="Li X."/>
            <person name="Dhandapani V."/>
            <person name="Marshall H."/>
            <person name="Kissane S."/>
            <person name="Cuenca-Cambronero M."/>
            <person name="Asole G."/>
            <person name="Calvet F."/>
            <person name="Ruiz-Romero M."/>
            <person name="Marangio P."/>
            <person name="Guigo R."/>
            <person name="Rago D."/>
            <person name="Mirbahai L."/>
            <person name="Eastwood N."/>
            <person name="Colbourne J.K."/>
            <person name="Zhou J."/>
            <person name="Mallon E."/>
            <person name="Orsini L."/>
        </authorList>
    </citation>
    <scope>NUCLEOTIDE SEQUENCE [LARGE SCALE GENOMIC DNA]</scope>
    <source>
        <strain evidence="5">LRV0_1</strain>
    </source>
</reference>
<dbReference type="SUPFAM" id="SSF103473">
    <property type="entry name" value="MFS general substrate transporter"/>
    <property type="match status" value="1"/>
</dbReference>
<protein>
    <submittedName>
        <fullName evidence="5">Uncharacterized protein</fullName>
    </submittedName>
</protein>
<keyword evidence="6" id="KW-1185">Reference proteome</keyword>
<evidence type="ECO:0000256" key="1">
    <source>
        <dbReference type="ARBA" id="ARBA00004141"/>
    </source>
</evidence>
<comment type="caution">
    <text evidence="5">The sequence shown here is derived from an EMBL/GenBank/DDBJ whole genome shotgun (WGS) entry which is preliminary data.</text>
</comment>
<dbReference type="InterPro" id="IPR050382">
    <property type="entry name" value="MFS_Na/Anion_cotransporter"/>
</dbReference>
<dbReference type="EMBL" id="JAOYFB010000003">
    <property type="protein sequence ID" value="KAK4009536.1"/>
    <property type="molecule type" value="Genomic_DNA"/>
</dbReference>
<dbReference type="PANTHER" id="PTHR11662:SF457">
    <property type="entry name" value="MAJOR FACILITATOR SUPERFAMILY TRANSPORTER 3"/>
    <property type="match status" value="1"/>
</dbReference>
<dbReference type="InterPro" id="IPR036259">
    <property type="entry name" value="MFS_trans_sf"/>
</dbReference>
<comment type="subcellular location">
    <subcellularLocation>
        <location evidence="1">Membrane</location>
        <topology evidence="1">Multi-pass membrane protein</topology>
    </subcellularLocation>
</comment>
<name>A0ABQ9Z9I4_9CRUS</name>
<sequence length="197" mass="22521">MALGTVISLPFSSILFAALGWEAVFYVQGSLSMIWCVSWLIFVFDSPEDHPRIHPVELELFETSMHHDDHESHEASKEAAQLEDHNITEGSFVVMTTVIPDKRNAQKRRNSQQGYHWHGQRIETMKKQQKNTVAKFNRKDYLKNLFGDEDELHSAVPSLSITTNQSNVESFLYRTSGATPNDEEDMAVLREANEIQV</sequence>
<keyword evidence="3" id="KW-1133">Transmembrane helix</keyword>
<dbReference type="Gene3D" id="1.20.1250.20">
    <property type="entry name" value="MFS general substrate transporter like domains"/>
    <property type="match status" value="1"/>
</dbReference>
<keyword evidence="4" id="KW-0472">Membrane</keyword>
<proteinExistence type="predicted"/>
<organism evidence="5 6">
    <name type="scientific">Daphnia magna</name>
    <dbReference type="NCBI Taxonomy" id="35525"/>
    <lineage>
        <taxon>Eukaryota</taxon>
        <taxon>Metazoa</taxon>
        <taxon>Ecdysozoa</taxon>
        <taxon>Arthropoda</taxon>
        <taxon>Crustacea</taxon>
        <taxon>Branchiopoda</taxon>
        <taxon>Diplostraca</taxon>
        <taxon>Cladocera</taxon>
        <taxon>Anomopoda</taxon>
        <taxon>Daphniidae</taxon>
        <taxon>Daphnia</taxon>
    </lineage>
</organism>
<evidence type="ECO:0000256" key="3">
    <source>
        <dbReference type="ARBA" id="ARBA00022989"/>
    </source>
</evidence>
<gene>
    <name evidence="5" type="ORF">OUZ56_018670</name>
</gene>
<evidence type="ECO:0000313" key="5">
    <source>
        <dbReference type="EMBL" id="KAK4009536.1"/>
    </source>
</evidence>
<evidence type="ECO:0000256" key="4">
    <source>
        <dbReference type="ARBA" id="ARBA00023136"/>
    </source>
</evidence>
<accession>A0ABQ9Z9I4</accession>
<dbReference type="Proteomes" id="UP001234178">
    <property type="component" value="Unassembled WGS sequence"/>
</dbReference>